<name>A0A2G7HHX6_9CLOT</name>
<feature type="transmembrane region" description="Helical" evidence="1">
    <location>
        <begin position="141"/>
        <end position="169"/>
    </location>
</feature>
<keyword evidence="1" id="KW-0812">Transmembrane</keyword>
<dbReference type="RefSeq" id="WP_099839195.1">
    <property type="nucleotide sequence ID" value="NZ_PEIK01000005.1"/>
</dbReference>
<evidence type="ECO:0000313" key="3">
    <source>
        <dbReference type="Proteomes" id="UP000231322"/>
    </source>
</evidence>
<dbReference type="Proteomes" id="UP000231322">
    <property type="component" value="Unassembled WGS sequence"/>
</dbReference>
<protein>
    <recommendedName>
        <fullName evidence="4">ABC transporter permease</fullName>
    </recommendedName>
</protein>
<dbReference type="EMBL" id="PEIK01000005">
    <property type="protein sequence ID" value="PIH04654.1"/>
    <property type="molecule type" value="Genomic_DNA"/>
</dbReference>
<reference evidence="2 3" key="1">
    <citation type="submission" date="2017-10" db="EMBL/GenBank/DDBJ databases">
        <title>Reclassification of Eubacterium combesii and discrepancies in the nomenclature of botulinum neurotoxin producing clostridia. Request for an Opinion.</title>
        <authorList>
            <person name="Dobritsa A.P."/>
            <person name="Kutumbaka K.K."/>
            <person name="Samadpour M."/>
        </authorList>
    </citation>
    <scope>NUCLEOTIDE SEQUENCE [LARGE SCALE GENOMIC DNA]</scope>
    <source>
        <strain evidence="2 3">DSM 20696</strain>
    </source>
</reference>
<feature type="transmembrane region" description="Helical" evidence="1">
    <location>
        <begin position="21"/>
        <end position="40"/>
    </location>
</feature>
<keyword evidence="3" id="KW-1185">Reference proteome</keyword>
<dbReference type="AlphaFoldDB" id="A0A2G7HHX6"/>
<dbReference type="Pfam" id="PF12730">
    <property type="entry name" value="ABC2_membrane_4"/>
    <property type="match status" value="1"/>
</dbReference>
<organism evidence="2 3">
    <name type="scientific">Clostridium combesii</name>
    <dbReference type="NCBI Taxonomy" id="39481"/>
    <lineage>
        <taxon>Bacteria</taxon>
        <taxon>Bacillati</taxon>
        <taxon>Bacillota</taxon>
        <taxon>Clostridia</taxon>
        <taxon>Eubacteriales</taxon>
        <taxon>Clostridiaceae</taxon>
        <taxon>Clostridium</taxon>
    </lineage>
</organism>
<proteinExistence type="predicted"/>
<feature type="transmembrane region" description="Helical" evidence="1">
    <location>
        <begin position="221"/>
        <end position="245"/>
    </location>
</feature>
<evidence type="ECO:0008006" key="4">
    <source>
        <dbReference type="Google" id="ProtNLM"/>
    </source>
</evidence>
<evidence type="ECO:0000313" key="2">
    <source>
        <dbReference type="EMBL" id="PIH04654.1"/>
    </source>
</evidence>
<feature type="transmembrane region" description="Helical" evidence="1">
    <location>
        <begin position="101"/>
        <end position="129"/>
    </location>
</feature>
<feature type="transmembrane region" description="Helical" evidence="1">
    <location>
        <begin position="60"/>
        <end position="80"/>
    </location>
</feature>
<keyword evidence="1" id="KW-0472">Membrane</keyword>
<gene>
    <name evidence="2" type="ORF">CS538_08650</name>
</gene>
<comment type="caution">
    <text evidence="2">The sequence shown here is derived from an EMBL/GenBank/DDBJ whole genome shotgun (WGS) entry which is preliminary data.</text>
</comment>
<sequence>MSNLIRGEFYKLRKSKYFIGIIFLTLIISYFLLRRFYAIVTSVGTPSLQLQNGMYSIEYAFENIIGTSFIFSLFAGEFVAKDLKNNMSKSFTYGYKRSKVILSKLIVFIISFLFLELIYITILVIHTSIAYGFYKVLNYSAILYLIRLIVIGIMYNVATMSIVFMIAIITKSNVCTVVSPALFMLAITASLNSKAPIPSIVSFVFPFIVGEKALARFAPNLDIIIAIISSVAIFTITTLISLLYVKHKDIK</sequence>
<keyword evidence="1" id="KW-1133">Transmembrane helix</keyword>
<evidence type="ECO:0000256" key="1">
    <source>
        <dbReference type="SAM" id="Phobius"/>
    </source>
</evidence>
<accession>A0A2G7HHX6</accession>